<dbReference type="InterPro" id="IPR011989">
    <property type="entry name" value="ARM-like"/>
</dbReference>
<dbReference type="EMBL" id="JAAAMU010000003">
    <property type="protein sequence ID" value="NBC68578.1"/>
    <property type="molecule type" value="Genomic_DNA"/>
</dbReference>
<dbReference type="Gene3D" id="1.25.10.10">
    <property type="entry name" value="Leucine-rich Repeat Variant"/>
    <property type="match status" value="2"/>
</dbReference>
<dbReference type="SUPFAM" id="SSF48371">
    <property type="entry name" value="ARM repeat"/>
    <property type="match status" value="1"/>
</dbReference>
<dbReference type="Gene3D" id="2.60.120.620">
    <property type="entry name" value="q2cbj1_9rhob like domain"/>
    <property type="match status" value="1"/>
</dbReference>
<evidence type="ECO:0000313" key="2">
    <source>
        <dbReference type="Proteomes" id="UP000558113"/>
    </source>
</evidence>
<name>A0A7X4YLJ8_9BACL</name>
<dbReference type="Pfam" id="PF13646">
    <property type="entry name" value="HEAT_2"/>
    <property type="match status" value="1"/>
</dbReference>
<dbReference type="GO" id="GO:0005506">
    <property type="term" value="F:iron ion binding"/>
    <property type="evidence" value="ECO:0007669"/>
    <property type="project" value="UniProtKB-ARBA"/>
</dbReference>
<accession>A0A7X4YLJ8</accession>
<reference evidence="1 2" key="1">
    <citation type="submission" date="2020-01" db="EMBL/GenBank/DDBJ databases">
        <title>Paenibacillus soybeanensis sp. nov. isolated from the nodules of soybean (Glycine max(L.) Merr).</title>
        <authorList>
            <person name="Wang H."/>
        </authorList>
    </citation>
    <scope>NUCLEOTIDE SEQUENCE [LARGE SCALE GENOMIC DNA]</scope>
    <source>
        <strain evidence="1 2">DSM 23054</strain>
    </source>
</reference>
<keyword evidence="2" id="KW-1185">Reference proteome</keyword>
<keyword evidence="1" id="KW-0223">Dioxygenase</keyword>
<dbReference type="PANTHER" id="PTHR20883:SF48">
    <property type="entry name" value="ECTOINE DIOXYGENASE"/>
    <property type="match status" value="1"/>
</dbReference>
<sequence length="531" mass="57147">MNALSDKQMVDFITNGYLVLQNELPDALHQSVMRQIDFAVQEEGNPGNNILPRVPDIAKFFETPVVKGALTSVLGPDYYMHPHRHMHYNQPGNQAPGGGQWHKDGYWSSMRSHRPWWVMMFYYTQDITEEMGPTAIMPGSQYSEKLPGGKTVLPTGKAGTIALVHFDLWHKASLNTSNVDRYMLKFQFVRLREPVSPSWNHVDPAVEFPADRPDARLNLWQDTWQWLLGNAGKPAAAGAQRKTADAHRHPAGVQRQADVAELEARLSDGDAVVRSRAADALGLLGEAAAGSAGRLRGLVQEASAEDAGLNAAYALGRMGAPGQQVLLELLSSGSKTASQRAAYGLQAAGAAAVPGLVEALRQSGENGRGLAAFVLGMNGAGASSAVPALIAAFEDESEWVRRNAVEALGMIGEPAALAVPALVRALREAVEGEARDGAVSGSSDAYAANQTYIANKIGYSAALSLLRIGRSGDPALVVSGLQAGLESRDRYARAYAFEALTALRTEEAVSLLIRHYRTARWCPDTHKASMF</sequence>
<keyword evidence="1" id="KW-0560">Oxidoreductase</keyword>
<gene>
    <name evidence="1" type="ORF">GT003_06230</name>
</gene>
<organism evidence="1 2">
    <name type="scientific">Paenibacillus sacheonensis</name>
    <dbReference type="NCBI Taxonomy" id="742054"/>
    <lineage>
        <taxon>Bacteria</taxon>
        <taxon>Bacillati</taxon>
        <taxon>Bacillota</taxon>
        <taxon>Bacilli</taxon>
        <taxon>Bacillales</taxon>
        <taxon>Paenibacillaceae</taxon>
        <taxon>Paenibacillus</taxon>
    </lineage>
</organism>
<dbReference type="InterPro" id="IPR016024">
    <property type="entry name" value="ARM-type_fold"/>
</dbReference>
<dbReference type="AlphaFoldDB" id="A0A7X4YLJ8"/>
<comment type="caution">
    <text evidence="1">The sequence shown here is derived from an EMBL/GenBank/DDBJ whole genome shotgun (WGS) entry which is preliminary data.</text>
</comment>
<proteinExistence type="predicted"/>
<dbReference type="InterPro" id="IPR004155">
    <property type="entry name" value="PBS_lyase_HEAT"/>
</dbReference>
<dbReference type="SUPFAM" id="SSF51197">
    <property type="entry name" value="Clavaminate synthase-like"/>
    <property type="match status" value="1"/>
</dbReference>
<dbReference type="OrthoDB" id="505313at2"/>
<dbReference type="SMART" id="SM00567">
    <property type="entry name" value="EZ_HEAT"/>
    <property type="match status" value="4"/>
</dbReference>
<dbReference type="GO" id="GO:0016706">
    <property type="term" value="F:2-oxoglutarate-dependent dioxygenase activity"/>
    <property type="evidence" value="ECO:0007669"/>
    <property type="project" value="UniProtKB-ARBA"/>
</dbReference>
<dbReference type="InterPro" id="IPR008775">
    <property type="entry name" value="Phytyl_CoA_dOase-like"/>
</dbReference>
<evidence type="ECO:0000313" key="1">
    <source>
        <dbReference type="EMBL" id="NBC68578.1"/>
    </source>
</evidence>
<dbReference type="Pfam" id="PF05721">
    <property type="entry name" value="PhyH"/>
    <property type="match status" value="1"/>
</dbReference>
<protein>
    <submittedName>
        <fullName evidence="1">Phytanoyl-CoA dioxygenase</fullName>
    </submittedName>
</protein>
<dbReference type="Proteomes" id="UP000558113">
    <property type="component" value="Unassembled WGS sequence"/>
</dbReference>
<dbReference type="PANTHER" id="PTHR20883">
    <property type="entry name" value="PHYTANOYL-COA DIOXYGENASE DOMAIN CONTAINING 1"/>
    <property type="match status" value="1"/>
</dbReference>